<keyword evidence="5" id="KW-0460">Magnesium</keyword>
<dbReference type="Proteomes" id="UP001501536">
    <property type="component" value="Unassembled WGS sequence"/>
</dbReference>
<dbReference type="PANTHER" id="PTHR12318">
    <property type="entry name" value="TESTOSTERONE-REGULATED PROTEIN RP2"/>
    <property type="match status" value="1"/>
</dbReference>
<feature type="domain" description="Nudix hydrolase" evidence="7">
    <location>
        <begin position="18"/>
        <end position="196"/>
    </location>
</feature>
<organism evidence="8 9">
    <name type="scientific">Zhihengliuella alba</name>
    <dbReference type="NCBI Taxonomy" id="547018"/>
    <lineage>
        <taxon>Bacteria</taxon>
        <taxon>Bacillati</taxon>
        <taxon>Actinomycetota</taxon>
        <taxon>Actinomycetes</taxon>
        <taxon>Micrococcales</taxon>
        <taxon>Micrococcaceae</taxon>
        <taxon>Zhihengliuella</taxon>
    </lineage>
</organism>
<dbReference type="PANTHER" id="PTHR12318:SF0">
    <property type="entry name" value="ACYL-COENZYME A DIPHOSPHATASE NUDT19"/>
    <property type="match status" value="1"/>
</dbReference>
<evidence type="ECO:0000256" key="6">
    <source>
        <dbReference type="ARBA" id="ARBA00023211"/>
    </source>
</evidence>
<evidence type="ECO:0000256" key="1">
    <source>
        <dbReference type="ARBA" id="ARBA00001936"/>
    </source>
</evidence>
<reference evidence="9" key="1">
    <citation type="journal article" date="2019" name="Int. J. Syst. Evol. Microbiol.">
        <title>The Global Catalogue of Microorganisms (GCM) 10K type strain sequencing project: providing services to taxonomists for standard genome sequencing and annotation.</title>
        <authorList>
            <consortium name="The Broad Institute Genomics Platform"/>
            <consortium name="The Broad Institute Genome Sequencing Center for Infectious Disease"/>
            <person name="Wu L."/>
            <person name="Ma J."/>
        </authorList>
    </citation>
    <scope>NUCLEOTIDE SEQUENCE [LARGE SCALE GENOMIC DNA]</scope>
    <source>
        <strain evidence="9">JCM 16961</strain>
    </source>
</reference>
<dbReference type="Gene3D" id="3.90.79.10">
    <property type="entry name" value="Nucleoside Triphosphate Pyrophosphohydrolase"/>
    <property type="match status" value="2"/>
</dbReference>
<evidence type="ECO:0000313" key="8">
    <source>
        <dbReference type="EMBL" id="GAA3708060.1"/>
    </source>
</evidence>
<evidence type="ECO:0000256" key="4">
    <source>
        <dbReference type="ARBA" id="ARBA00022801"/>
    </source>
</evidence>
<gene>
    <name evidence="8" type="ORF">GCM10022377_22370</name>
</gene>
<keyword evidence="4" id="KW-0378">Hydrolase</keyword>
<dbReference type="RefSeq" id="WP_344884425.1">
    <property type="nucleotide sequence ID" value="NZ_BAABCJ010000005.1"/>
</dbReference>
<comment type="caution">
    <text evidence="8">The sequence shown here is derived from an EMBL/GenBank/DDBJ whole genome shotgun (WGS) entry which is preliminary data.</text>
</comment>
<keyword evidence="3" id="KW-0479">Metal-binding</keyword>
<comment type="cofactor">
    <cofactor evidence="1">
        <name>Mn(2+)</name>
        <dbReference type="ChEBI" id="CHEBI:29035"/>
    </cofactor>
</comment>
<keyword evidence="9" id="KW-1185">Reference proteome</keyword>
<sequence length="286" mass="30443">MTQSGPAEPSQQDGLPTLDGDAATAVLLRDGDAGLEVLLLERLGSSRTFAGAWVFPGGFVDPEDYVGLEGLEGSADPELAALADGARNRTVPDLPVDAVPAALIRAARRAAVRETAEETGLVIDEAALVPTSCWVPPRQQARRMRAWYFLAPLPGEGSDAVVLSPGEHADSVWITPREALERHGAGTMVLVPPLWLTLHLLGGYATVGAAVAGLAADPPVQYRSQMVQKGGRKYVVWAGDAAWIDEHPAEPDAEADAAAGMDLELVEPNRRFRLDVTEPPWTLDQH</sequence>
<dbReference type="EMBL" id="BAABCJ010000005">
    <property type="protein sequence ID" value="GAA3708060.1"/>
    <property type="molecule type" value="Genomic_DNA"/>
</dbReference>
<dbReference type="SUPFAM" id="SSF55811">
    <property type="entry name" value="Nudix"/>
    <property type="match status" value="1"/>
</dbReference>
<name>A0ABP7DRF3_9MICC</name>
<evidence type="ECO:0000256" key="3">
    <source>
        <dbReference type="ARBA" id="ARBA00022723"/>
    </source>
</evidence>
<dbReference type="Pfam" id="PF00293">
    <property type="entry name" value="NUDIX"/>
    <property type="match status" value="1"/>
</dbReference>
<dbReference type="InterPro" id="IPR015797">
    <property type="entry name" value="NUDIX_hydrolase-like_dom_sf"/>
</dbReference>
<dbReference type="InterPro" id="IPR039121">
    <property type="entry name" value="NUDT19"/>
</dbReference>
<dbReference type="PROSITE" id="PS51462">
    <property type="entry name" value="NUDIX"/>
    <property type="match status" value="1"/>
</dbReference>
<evidence type="ECO:0000313" key="9">
    <source>
        <dbReference type="Proteomes" id="UP001501536"/>
    </source>
</evidence>
<comment type="cofactor">
    <cofactor evidence="2">
        <name>Mg(2+)</name>
        <dbReference type="ChEBI" id="CHEBI:18420"/>
    </cofactor>
</comment>
<keyword evidence="6" id="KW-0464">Manganese</keyword>
<evidence type="ECO:0000256" key="5">
    <source>
        <dbReference type="ARBA" id="ARBA00022842"/>
    </source>
</evidence>
<dbReference type="InterPro" id="IPR000086">
    <property type="entry name" value="NUDIX_hydrolase_dom"/>
</dbReference>
<evidence type="ECO:0000256" key="2">
    <source>
        <dbReference type="ARBA" id="ARBA00001946"/>
    </source>
</evidence>
<protein>
    <recommendedName>
        <fullName evidence="7">Nudix hydrolase domain-containing protein</fullName>
    </recommendedName>
</protein>
<proteinExistence type="predicted"/>
<evidence type="ECO:0000259" key="7">
    <source>
        <dbReference type="PROSITE" id="PS51462"/>
    </source>
</evidence>
<accession>A0ABP7DRF3</accession>